<proteinExistence type="predicted"/>
<dbReference type="EMBL" id="LGRX02014530">
    <property type="protein sequence ID" value="KAK3264469.1"/>
    <property type="molecule type" value="Genomic_DNA"/>
</dbReference>
<reference evidence="3 4" key="1">
    <citation type="journal article" date="2015" name="Genome Biol. Evol.">
        <title>Comparative Genomics of a Bacterivorous Green Alga Reveals Evolutionary Causalities and Consequences of Phago-Mixotrophic Mode of Nutrition.</title>
        <authorList>
            <person name="Burns J.A."/>
            <person name="Paasch A."/>
            <person name="Narechania A."/>
            <person name="Kim E."/>
        </authorList>
    </citation>
    <scope>NUCLEOTIDE SEQUENCE [LARGE SCALE GENOMIC DNA]</scope>
    <source>
        <strain evidence="3 4">PLY_AMNH</strain>
    </source>
</reference>
<feature type="region of interest" description="Disordered" evidence="2">
    <location>
        <begin position="90"/>
        <end position="127"/>
    </location>
</feature>
<evidence type="ECO:0000256" key="1">
    <source>
        <dbReference type="SAM" id="Coils"/>
    </source>
</evidence>
<comment type="caution">
    <text evidence="3">The sequence shown here is derived from an EMBL/GenBank/DDBJ whole genome shotgun (WGS) entry which is preliminary data.</text>
</comment>
<dbReference type="Proteomes" id="UP001190700">
    <property type="component" value="Unassembled WGS sequence"/>
</dbReference>
<protein>
    <submittedName>
        <fullName evidence="3">Uncharacterized protein</fullName>
    </submittedName>
</protein>
<sequence length="200" mass="22915">MVVGAEEYISRFDQEQLDKNEEAAAAIAKKQQVARDAQSTIALAREAEIEAERQRQEEQLKNKKSKRTSRWWAYFNEGVANTTHVYCTLPSKEDPTKNDDDDASDDEAPELLPESDDEDEDPHKKSVKQLEKYLDLKQAPPDTAILDWWFQNEAKYPCTMKSETIQQTLGCSVNYNPWFSSVPEEEPKEAEAQAEEPKEA</sequence>
<keyword evidence="4" id="KW-1185">Reference proteome</keyword>
<feature type="compositionally biased region" description="Acidic residues" evidence="2">
    <location>
        <begin position="99"/>
        <end position="120"/>
    </location>
</feature>
<accession>A0AAE0KXS9</accession>
<feature type="compositionally biased region" description="Basic and acidic residues" evidence="2">
    <location>
        <begin position="189"/>
        <end position="200"/>
    </location>
</feature>
<evidence type="ECO:0000313" key="4">
    <source>
        <dbReference type="Proteomes" id="UP001190700"/>
    </source>
</evidence>
<keyword evidence="1" id="KW-0175">Coiled coil</keyword>
<gene>
    <name evidence="3" type="ORF">CYMTET_26791</name>
</gene>
<evidence type="ECO:0000256" key="2">
    <source>
        <dbReference type="SAM" id="MobiDB-lite"/>
    </source>
</evidence>
<feature type="coiled-coil region" evidence="1">
    <location>
        <begin position="37"/>
        <end position="66"/>
    </location>
</feature>
<organism evidence="3 4">
    <name type="scientific">Cymbomonas tetramitiformis</name>
    <dbReference type="NCBI Taxonomy" id="36881"/>
    <lineage>
        <taxon>Eukaryota</taxon>
        <taxon>Viridiplantae</taxon>
        <taxon>Chlorophyta</taxon>
        <taxon>Pyramimonadophyceae</taxon>
        <taxon>Pyramimonadales</taxon>
        <taxon>Pyramimonadaceae</taxon>
        <taxon>Cymbomonas</taxon>
    </lineage>
</organism>
<feature type="region of interest" description="Disordered" evidence="2">
    <location>
        <begin position="180"/>
        <end position="200"/>
    </location>
</feature>
<name>A0AAE0KXS9_9CHLO</name>
<dbReference type="AlphaFoldDB" id="A0AAE0KXS9"/>
<evidence type="ECO:0000313" key="3">
    <source>
        <dbReference type="EMBL" id="KAK3264469.1"/>
    </source>
</evidence>